<dbReference type="Gene3D" id="1.10.760.10">
    <property type="entry name" value="Cytochrome c-like domain"/>
    <property type="match status" value="1"/>
</dbReference>
<dbReference type="Proteomes" id="UP001595892">
    <property type="component" value="Unassembled WGS sequence"/>
</dbReference>
<feature type="domain" description="Cytochrome c" evidence="8">
    <location>
        <begin position="12"/>
        <end position="103"/>
    </location>
</feature>
<organism evidence="9 10">
    <name type="scientific">Coralloluteibacterium thermophilum</name>
    <dbReference type="NCBI Taxonomy" id="2707049"/>
    <lineage>
        <taxon>Bacteria</taxon>
        <taxon>Pseudomonadati</taxon>
        <taxon>Pseudomonadota</taxon>
        <taxon>Gammaproteobacteria</taxon>
        <taxon>Lysobacterales</taxon>
        <taxon>Lysobacteraceae</taxon>
        <taxon>Coralloluteibacterium</taxon>
    </lineage>
</organism>
<comment type="caution">
    <text evidence="9">The sequence shown here is derived from an EMBL/GenBank/DDBJ whole genome shotgun (WGS) entry which is preliminary data.</text>
</comment>
<feature type="chain" id="PRO_5045653053" evidence="7">
    <location>
        <begin position="23"/>
        <end position="113"/>
    </location>
</feature>
<evidence type="ECO:0000256" key="5">
    <source>
        <dbReference type="ARBA" id="ARBA00023004"/>
    </source>
</evidence>
<keyword evidence="3 6" id="KW-0479">Metal-binding</keyword>
<evidence type="ECO:0000256" key="4">
    <source>
        <dbReference type="ARBA" id="ARBA00022982"/>
    </source>
</evidence>
<dbReference type="SUPFAM" id="SSF46626">
    <property type="entry name" value="Cytochrome c"/>
    <property type="match status" value="1"/>
</dbReference>
<keyword evidence="5 6" id="KW-0408">Iron</keyword>
<evidence type="ECO:0000256" key="2">
    <source>
        <dbReference type="ARBA" id="ARBA00022617"/>
    </source>
</evidence>
<keyword evidence="4" id="KW-0249">Electron transport</keyword>
<feature type="signal peptide" evidence="7">
    <location>
        <begin position="1"/>
        <end position="22"/>
    </location>
</feature>
<sequence>MNVRIHASLTALLLAAASPAFGQGFPADIPEKAKACAQCHGATGNETLDASYPKLAGQYQDYLEKALHDYRSGARQNPQMQPFAQNLSDSDIREISAYYASQQGSLVDLSRMR</sequence>
<dbReference type="RefSeq" id="WP_377003501.1">
    <property type="nucleotide sequence ID" value="NZ_JBHSGG010000014.1"/>
</dbReference>
<keyword evidence="7" id="KW-0732">Signal</keyword>
<evidence type="ECO:0000259" key="8">
    <source>
        <dbReference type="PROSITE" id="PS51007"/>
    </source>
</evidence>
<dbReference type="InterPro" id="IPR009056">
    <property type="entry name" value="Cyt_c-like_dom"/>
</dbReference>
<keyword evidence="2 6" id="KW-0349">Heme</keyword>
<evidence type="ECO:0000313" key="9">
    <source>
        <dbReference type="EMBL" id="MFC4727488.1"/>
    </source>
</evidence>
<keyword evidence="10" id="KW-1185">Reference proteome</keyword>
<evidence type="ECO:0000256" key="6">
    <source>
        <dbReference type="PROSITE-ProRule" id="PRU00433"/>
    </source>
</evidence>
<keyword evidence="1" id="KW-0813">Transport</keyword>
<dbReference type="EMBL" id="JBHSGG010000014">
    <property type="protein sequence ID" value="MFC4727488.1"/>
    <property type="molecule type" value="Genomic_DNA"/>
</dbReference>
<reference evidence="10" key="1">
    <citation type="journal article" date="2019" name="Int. J. Syst. Evol. Microbiol.">
        <title>The Global Catalogue of Microorganisms (GCM) 10K type strain sequencing project: providing services to taxonomists for standard genome sequencing and annotation.</title>
        <authorList>
            <consortium name="The Broad Institute Genomics Platform"/>
            <consortium name="The Broad Institute Genome Sequencing Center for Infectious Disease"/>
            <person name="Wu L."/>
            <person name="Ma J."/>
        </authorList>
    </citation>
    <scope>NUCLEOTIDE SEQUENCE [LARGE SCALE GENOMIC DNA]</scope>
    <source>
        <strain evidence="10">CGMCC 1.13574</strain>
    </source>
</reference>
<dbReference type="Pfam" id="PF00034">
    <property type="entry name" value="Cytochrom_C"/>
    <property type="match status" value="1"/>
</dbReference>
<evidence type="ECO:0000313" key="10">
    <source>
        <dbReference type="Proteomes" id="UP001595892"/>
    </source>
</evidence>
<protein>
    <submittedName>
        <fullName evidence="9">C-type cytochrome</fullName>
    </submittedName>
</protein>
<name>A0ABV9NLQ3_9GAMM</name>
<evidence type="ECO:0000256" key="7">
    <source>
        <dbReference type="SAM" id="SignalP"/>
    </source>
</evidence>
<dbReference type="PANTHER" id="PTHR33751:SF9">
    <property type="entry name" value="CYTOCHROME C4"/>
    <property type="match status" value="1"/>
</dbReference>
<dbReference type="InterPro" id="IPR050597">
    <property type="entry name" value="Cytochrome_c_Oxidase_Subunit"/>
</dbReference>
<dbReference type="PROSITE" id="PS51007">
    <property type="entry name" value="CYTC"/>
    <property type="match status" value="1"/>
</dbReference>
<gene>
    <name evidence="9" type="ORF">ACFO3Q_04800</name>
</gene>
<evidence type="ECO:0000256" key="3">
    <source>
        <dbReference type="ARBA" id="ARBA00022723"/>
    </source>
</evidence>
<proteinExistence type="predicted"/>
<evidence type="ECO:0000256" key="1">
    <source>
        <dbReference type="ARBA" id="ARBA00022448"/>
    </source>
</evidence>
<dbReference type="InterPro" id="IPR036909">
    <property type="entry name" value="Cyt_c-like_dom_sf"/>
</dbReference>
<dbReference type="PANTHER" id="PTHR33751">
    <property type="entry name" value="CBB3-TYPE CYTOCHROME C OXIDASE SUBUNIT FIXP"/>
    <property type="match status" value="1"/>
</dbReference>
<accession>A0ABV9NLQ3</accession>